<organism evidence="3 4">
    <name type="scientific">Chrysochromulina tobinii</name>
    <dbReference type="NCBI Taxonomy" id="1460289"/>
    <lineage>
        <taxon>Eukaryota</taxon>
        <taxon>Haptista</taxon>
        <taxon>Haptophyta</taxon>
        <taxon>Prymnesiophyceae</taxon>
        <taxon>Prymnesiales</taxon>
        <taxon>Chrysochromulinaceae</taxon>
        <taxon>Chrysochromulina</taxon>
    </lineage>
</organism>
<proteinExistence type="predicted"/>
<name>A0A0M0K306_9EUKA</name>
<evidence type="ECO:0000313" key="3">
    <source>
        <dbReference type="EMBL" id="KOO33199.1"/>
    </source>
</evidence>
<sequence>MHQAPTQICGGGGGDWRGEKNRDEHFHHGTASLPPLVPSSPGRGGYPIERESTGARPDRFALLNPRAWVANRLLGCLALATSLLVVLAALGARSWYRRIERADGFVGSSALLGSLSGSLSGALSGGLSGRLSGGLSAGSAAGSGGALGGAPRGSGSLAANLSSSLNASEAGRQPVWRLEHRRSGERSGLQSLGGGGPPRPSSDKRLFVSQITSQYAQQLLAGSGGADGNGG</sequence>
<keyword evidence="2" id="KW-0812">Transmembrane</keyword>
<reference evidence="4" key="1">
    <citation type="journal article" date="2015" name="PLoS Genet.">
        <title>Genome Sequence and Transcriptome Analyses of Chrysochromulina tobin: Metabolic Tools for Enhanced Algal Fitness in the Prominent Order Prymnesiales (Haptophyceae).</title>
        <authorList>
            <person name="Hovde B.T."/>
            <person name="Deodato C.R."/>
            <person name="Hunsperger H.M."/>
            <person name="Ryken S.A."/>
            <person name="Yost W."/>
            <person name="Jha R.K."/>
            <person name="Patterson J."/>
            <person name="Monnat R.J. Jr."/>
            <person name="Barlow S.B."/>
            <person name="Starkenburg S.R."/>
            <person name="Cattolico R.A."/>
        </authorList>
    </citation>
    <scope>NUCLEOTIDE SEQUENCE</scope>
    <source>
        <strain evidence="4">CCMP291</strain>
    </source>
</reference>
<evidence type="ECO:0000313" key="4">
    <source>
        <dbReference type="Proteomes" id="UP000037460"/>
    </source>
</evidence>
<feature type="region of interest" description="Disordered" evidence="1">
    <location>
        <begin position="1"/>
        <end position="52"/>
    </location>
</feature>
<gene>
    <name evidence="3" type="ORF">Ctob_004294</name>
</gene>
<keyword evidence="2" id="KW-0472">Membrane</keyword>
<keyword evidence="2" id="KW-1133">Transmembrane helix</keyword>
<keyword evidence="4" id="KW-1185">Reference proteome</keyword>
<protein>
    <submittedName>
        <fullName evidence="3">Uncharacterized protein</fullName>
    </submittedName>
</protein>
<comment type="caution">
    <text evidence="3">The sequence shown here is derived from an EMBL/GenBank/DDBJ whole genome shotgun (WGS) entry which is preliminary data.</text>
</comment>
<evidence type="ECO:0000256" key="1">
    <source>
        <dbReference type="SAM" id="MobiDB-lite"/>
    </source>
</evidence>
<feature type="region of interest" description="Disordered" evidence="1">
    <location>
        <begin position="180"/>
        <end position="206"/>
    </location>
</feature>
<dbReference type="AlphaFoldDB" id="A0A0M0K306"/>
<dbReference type="EMBL" id="JWZX01001576">
    <property type="protein sequence ID" value="KOO33199.1"/>
    <property type="molecule type" value="Genomic_DNA"/>
</dbReference>
<feature type="non-terminal residue" evidence="3">
    <location>
        <position position="231"/>
    </location>
</feature>
<feature type="compositionally biased region" description="Basic and acidic residues" evidence="1">
    <location>
        <begin position="16"/>
        <end position="27"/>
    </location>
</feature>
<feature type="transmembrane region" description="Helical" evidence="2">
    <location>
        <begin position="72"/>
        <end position="92"/>
    </location>
</feature>
<evidence type="ECO:0000256" key="2">
    <source>
        <dbReference type="SAM" id="Phobius"/>
    </source>
</evidence>
<dbReference type="Proteomes" id="UP000037460">
    <property type="component" value="Unassembled WGS sequence"/>
</dbReference>
<accession>A0A0M0K306</accession>